<dbReference type="PANTHER" id="PTHR43783">
    <property type="entry name" value="UDP-N-ACETYLGLUCOSAMINE 1-CARBOXYVINYLTRANSFERASE"/>
    <property type="match status" value="1"/>
</dbReference>
<feature type="domain" description="Enolpyruvate transferase" evidence="13">
    <location>
        <begin position="7"/>
        <end position="422"/>
    </location>
</feature>
<evidence type="ECO:0000256" key="10">
    <source>
        <dbReference type="ARBA" id="ARBA00038367"/>
    </source>
</evidence>
<feature type="active site" description="Proton donor" evidence="12">
    <location>
        <position position="121"/>
    </location>
</feature>
<dbReference type="OrthoDB" id="9803760at2"/>
<comment type="similarity">
    <text evidence="10 12">Belongs to the EPSP synthase family. MurA subfamily.</text>
</comment>
<dbReference type="GO" id="GO:0071555">
    <property type="term" value="P:cell wall organization"/>
    <property type="evidence" value="ECO:0007669"/>
    <property type="project" value="UniProtKB-KW"/>
</dbReference>
<evidence type="ECO:0000256" key="7">
    <source>
        <dbReference type="ARBA" id="ARBA00022984"/>
    </source>
</evidence>
<evidence type="ECO:0000256" key="5">
    <source>
        <dbReference type="ARBA" id="ARBA00022679"/>
    </source>
</evidence>
<dbReference type="GO" id="GO:0019277">
    <property type="term" value="P:UDP-N-acetylgalactosamine biosynthetic process"/>
    <property type="evidence" value="ECO:0007669"/>
    <property type="project" value="InterPro"/>
</dbReference>
<dbReference type="GO" id="GO:0005737">
    <property type="term" value="C:cytoplasm"/>
    <property type="evidence" value="ECO:0007669"/>
    <property type="project" value="UniProtKB-SubCell"/>
</dbReference>
<dbReference type="RefSeq" id="WP_116616853.1">
    <property type="nucleotide sequence ID" value="NZ_CALDWB010000033.1"/>
</dbReference>
<dbReference type="GO" id="GO:0051301">
    <property type="term" value="P:cell division"/>
    <property type="evidence" value="ECO:0007669"/>
    <property type="project" value="UniProtKB-KW"/>
</dbReference>
<comment type="caution">
    <text evidence="14">The sequence shown here is derived from an EMBL/GenBank/DDBJ whole genome shotgun (WGS) entry which is preliminary data.</text>
</comment>
<organism evidence="14 15">
    <name type="scientific">Hallella colorans</name>
    <dbReference type="NCBI Taxonomy" id="1703337"/>
    <lineage>
        <taxon>Bacteria</taxon>
        <taxon>Pseudomonadati</taxon>
        <taxon>Bacteroidota</taxon>
        <taxon>Bacteroidia</taxon>
        <taxon>Bacteroidales</taxon>
        <taxon>Prevotellaceae</taxon>
        <taxon>Hallella</taxon>
    </lineage>
</organism>
<protein>
    <recommendedName>
        <fullName evidence="12">UDP-N-acetylglucosamine 1-carboxyvinyltransferase</fullName>
        <ecNumber evidence="12">2.5.1.7</ecNumber>
    </recommendedName>
    <alternativeName>
        <fullName evidence="12">Enoylpyruvate transferase</fullName>
    </alternativeName>
    <alternativeName>
        <fullName evidence="12">UDP-N-acetylglucosamine enolpyruvyl transferase</fullName>
        <shortName evidence="12">EPT</shortName>
    </alternativeName>
</protein>
<comment type="function">
    <text evidence="12">Cell wall formation. Adds enolpyruvyl to UDP-N-acetylglucosamine.</text>
</comment>
<gene>
    <name evidence="12" type="primary">murA</name>
    <name evidence="14" type="ORF">C7379_11472</name>
</gene>
<evidence type="ECO:0000256" key="12">
    <source>
        <dbReference type="HAMAP-Rule" id="MF_00111"/>
    </source>
</evidence>
<keyword evidence="7 12" id="KW-0573">Peptidoglycan synthesis</keyword>
<keyword evidence="5 12" id="KW-0808">Transferase</keyword>
<keyword evidence="15" id="KW-1185">Reference proteome</keyword>
<dbReference type="PANTHER" id="PTHR43783:SF1">
    <property type="entry name" value="UDP-N-ACETYLGLUCOSAMINE 1-CARBOXYVINYLTRANSFERASE"/>
    <property type="match status" value="1"/>
</dbReference>
<evidence type="ECO:0000256" key="2">
    <source>
        <dbReference type="ARBA" id="ARBA00004752"/>
    </source>
</evidence>
<dbReference type="CDD" id="cd01555">
    <property type="entry name" value="UdpNAET"/>
    <property type="match status" value="1"/>
</dbReference>
<dbReference type="InterPro" id="IPR001986">
    <property type="entry name" value="Enolpyruvate_Tfrase_dom"/>
</dbReference>
<evidence type="ECO:0000256" key="6">
    <source>
        <dbReference type="ARBA" id="ARBA00022960"/>
    </source>
</evidence>
<evidence type="ECO:0000256" key="1">
    <source>
        <dbReference type="ARBA" id="ARBA00004496"/>
    </source>
</evidence>
<keyword evidence="6 12" id="KW-0133">Cell shape</keyword>
<dbReference type="InterPro" id="IPR036968">
    <property type="entry name" value="Enolpyruvate_Tfrase_sf"/>
</dbReference>
<dbReference type="GO" id="GO:0008360">
    <property type="term" value="P:regulation of cell shape"/>
    <property type="evidence" value="ECO:0007669"/>
    <property type="project" value="UniProtKB-KW"/>
</dbReference>
<feature type="binding site" evidence="12">
    <location>
        <position position="341"/>
    </location>
    <ligand>
        <name>UDP-N-acetyl-alpha-D-glucosamine</name>
        <dbReference type="ChEBI" id="CHEBI:57705"/>
    </ligand>
</feature>
<dbReference type="NCBIfam" id="TIGR01072">
    <property type="entry name" value="murA"/>
    <property type="match status" value="1"/>
</dbReference>
<comment type="subcellular location">
    <subcellularLocation>
        <location evidence="1 12">Cytoplasm</location>
    </subcellularLocation>
</comment>
<keyword evidence="8 12" id="KW-0131">Cell cycle</keyword>
<dbReference type="InterPro" id="IPR005750">
    <property type="entry name" value="UDP_GlcNAc_COvinyl_MurA"/>
</dbReference>
<comment type="caution">
    <text evidence="12">Lacks conserved residue(s) required for the propagation of feature annotation.</text>
</comment>
<evidence type="ECO:0000259" key="13">
    <source>
        <dbReference type="Pfam" id="PF00275"/>
    </source>
</evidence>
<dbReference type="GO" id="GO:0009252">
    <property type="term" value="P:peptidoglycan biosynthetic process"/>
    <property type="evidence" value="ECO:0007669"/>
    <property type="project" value="UniProtKB-UniRule"/>
</dbReference>
<sequence>MESFVIEGGHQLSGTIIPQGAKNEALQVVSATLLTDEPVRISNIPDILDVNNLIRLLKDIGVKVVKNSRHDYTFQADALNLDYLDSIEFVKKCSSLRGSVLLIGPLLGRFGRAIVAKPGGDKIGRRRLDTHFLGFKELGADFVHDPERNVYHITAKRLKGTYMLLDEASVTGTANIIMASVLADGVTTIYNAACEPYVQQLCHMLNGMGAGISGIGSNLLTIVGTKSLHGTRHRLLPDMIEVGSFIGMAAMVGNGVRVKDVSLRNLGVIPQSFRRLGVKIEVDGDDIFIPHQSHYEVESFIDGTIMTLADAPWPGLTPDLLSVLLVVATQARGSVLIHQKMFESRLFFVDKLIDMRAQIILCDPHRAVVVGQDHRIKLRAGRMTSPDIRAGIALLIAAMGADGVSRIENIAQIDRGYEDIEYRLNQLGAKISRVDD</sequence>
<name>A0A2U0U531_9BACT</name>
<accession>A0A2U0U531</accession>
<dbReference type="HAMAP" id="MF_00111">
    <property type="entry name" value="MurA"/>
    <property type="match status" value="1"/>
</dbReference>
<evidence type="ECO:0000313" key="15">
    <source>
        <dbReference type="Proteomes" id="UP000245870"/>
    </source>
</evidence>
<evidence type="ECO:0000313" key="14">
    <source>
        <dbReference type="EMBL" id="PVX52725.1"/>
    </source>
</evidence>
<dbReference type="InterPro" id="IPR050068">
    <property type="entry name" value="MurA_subfamily"/>
</dbReference>
<dbReference type="AlphaFoldDB" id="A0A2U0U531"/>
<dbReference type="GO" id="GO:0008760">
    <property type="term" value="F:UDP-N-acetylglucosamine 1-carboxyvinyltransferase activity"/>
    <property type="evidence" value="ECO:0007669"/>
    <property type="project" value="UniProtKB-UniRule"/>
</dbReference>
<evidence type="ECO:0000256" key="11">
    <source>
        <dbReference type="ARBA" id="ARBA00047527"/>
    </source>
</evidence>
<feature type="binding site" evidence="12">
    <location>
        <begin position="22"/>
        <end position="23"/>
    </location>
    <ligand>
        <name>phosphoenolpyruvate</name>
        <dbReference type="ChEBI" id="CHEBI:58702"/>
    </ligand>
</feature>
<dbReference type="SUPFAM" id="SSF55205">
    <property type="entry name" value="EPT/RTPC-like"/>
    <property type="match status" value="1"/>
</dbReference>
<feature type="binding site" evidence="12">
    <location>
        <position position="97"/>
    </location>
    <ligand>
        <name>UDP-N-acetyl-alpha-D-glucosamine</name>
        <dbReference type="ChEBI" id="CHEBI:57705"/>
    </ligand>
</feature>
<dbReference type="EC" id="2.5.1.7" evidence="12"/>
<dbReference type="InterPro" id="IPR013792">
    <property type="entry name" value="RNA3'P_cycl/enolpyr_Trfase_a/b"/>
</dbReference>
<dbReference type="EMBL" id="QENY01000014">
    <property type="protein sequence ID" value="PVX52725.1"/>
    <property type="molecule type" value="Genomic_DNA"/>
</dbReference>
<dbReference type="UniPathway" id="UPA00219"/>
<comment type="catalytic activity">
    <reaction evidence="11 12">
        <text>phosphoenolpyruvate + UDP-N-acetyl-alpha-D-glucosamine = UDP-N-acetyl-3-O-(1-carboxyvinyl)-alpha-D-glucosamine + phosphate</text>
        <dbReference type="Rhea" id="RHEA:18681"/>
        <dbReference type="ChEBI" id="CHEBI:43474"/>
        <dbReference type="ChEBI" id="CHEBI:57705"/>
        <dbReference type="ChEBI" id="CHEBI:58702"/>
        <dbReference type="ChEBI" id="CHEBI:68483"/>
        <dbReference type="EC" id="2.5.1.7"/>
    </reaction>
</comment>
<dbReference type="NCBIfam" id="NF006873">
    <property type="entry name" value="PRK09369.1"/>
    <property type="match status" value="1"/>
</dbReference>
<evidence type="ECO:0000256" key="8">
    <source>
        <dbReference type="ARBA" id="ARBA00023306"/>
    </source>
</evidence>
<reference evidence="14 15" key="1">
    <citation type="submission" date="2018-05" db="EMBL/GenBank/DDBJ databases">
        <title>Genomic Encyclopedia of Type Strains, Phase IV (KMG-IV): sequencing the most valuable type-strain genomes for metagenomic binning, comparative biology and taxonomic classification.</title>
        <authorList>
            <person name="Goeker M."/>
        </authorList>
    </citation>
    <scope>NUCLEOTIDE SEQUENCE [LARGE SCALE GENOMIC DNA]</scope>
    <source>
        <strain evidence="14 15">DSM 100333</strain>
    </source>
</reference>
<comment type="pathway">
    <text evidence="2 12">Cell wall biogenesis; peptidoglycan biosynthesis.</text>
</comment>
<evidence type="ECO:0000256" key="9">
    <source>
        <dbReference type="ARBA" id="ARBA00023316"/>
    </source>
</evidence>
<feature type="binding site" evidence="12">
    <location>
        <position position="319"/>
    </location>
    <ligand>
        <name>UDP-N-acetyl-alpha-D-glucosamine</name>
        <dbReference type="ChEBI" id="CHEBI:57705"/>
    </ligand>
</feature>
<evidence type="ECO:0000256" key="3">
    <source>
        <dbReference type="ARBA" id="ARBA00022490"/>
    </source>
</evidence>
<keyword evidence="9 12" id="KW-0961">Cell wall biogenesis/degradation</keyword>
<evidence type="ECO:0000256" key="4">
    <source>
        <dbReference type="ARBA" id="ARBA00022618"/>
    </source>
</evidence>
<dbReference type="Gene3D" id="3.65.10.10">
    <property type="entry name" value="Enolpyruvate transferase domain"/>
    <property type="match status" value="2"/>
</dbReference>
<keyword evidence="3 12" id="KW-0963">Cytoplasm</keyword>
<keyword evidence="4 12" id="KW-0132">Cell division</keyword>
<dbReference type="Pfam" id="PF00275">
    <property type="entry name" value="EPSP_synthase"/>
    <property type="match status" value="1"/>
</dbReference>
<dbReference type="Proteomes" id="UP000245870">
    <property type="component" value="Unassembled WGS sequence"/>
</dbReference>
<proteinExistence type="inferred from homology"/>